<keyword evidence="8" id="KW-0129">CBS domain</keyword>
<dbReference type="InterPro" id="IPR046342">
    <property type="entry name" value="CBS_dom_sf"/>
</dbReference>
<dbReference type="STRING" id="1811193.A0O21_04410"/>
<dbReference type="KEGG" id="spat:A0O21_04410"/>
<evidence type="ECO:0000256" key="1">
    <source>
        <dbReference type="ARBA" id="ARBA00004141"/>
    </source>
</evidence>
<keyword evidence="3 9" id="KW-0813">Transport</keyword>
<dbReference type="GO" id="GO:0005886">
    <property type="term" value="C:plasma membrane"/>
    <property type="evidence" value="ECO:0007669"/>
    <property type="project" value="UniProtKB-SubCell"/>
</dbReference>
<feature type="transmembrane region" description="Helical" evidence="9">
    <location>
        <begin position="350"/>
        <end position="368"/>
    </location>
</feature>
<dbReference type="CDD" id="cd04606">
    <property type="entry name" value="CBS_pair_Mg_transporter"/>
    <property type="match status" value="1"/>
</dbReference>
<comment type="function">
    <text evidence="9">Acts as a magnesium transporter.</text>
</comment>
<feature type="transmembrane region" description="Helical" evidence="9">
    <location>
        <begin position="374"/>
        <end position="398"/>
    </location>
</feature>
<accession>A0A172Q750</accession>
<dbReference type="SUPFAM" id="SSF158791">
    <property type="entry name" value="MgtE N-terminal domain-like"/>
    <property type="match status" value="1"/>
</dbReference>
<evidence type="ECO:0000256" key="3">
    <source>
        <dbReference type="ARBA" id="ARBA00022448"/>
    </source>
</evidence>
<dbReference type="GO" id="GO:0046872">
    <property type="term" value="F:metal ion binding"/>
    <property type="evidence" value="ECO:0007669"/>
    <property type="project" value="UniProtKB-KW"/>
</dbReference>
<dbReference type="GO" id="GO:0015095">
    <property type="term" value="F:magnesium ion transmembrane transporter activity"/>
    <property type="evidence" value="ECO:0007669"/>
    <property type="project" value="UniProtKB-UniRule"/>
</dbReference>
<dbReference type="Pfam" id="PF01769">
    <property type="entry name" value="MgtE"/>
    <property type="match status" value="1"/>
</dbReference>
<keyword evidence="9" id="KW-0479">Metal-binding</keyword>
<dbReference type="RefSeq" id="WP_067061905.1">
    <property type="nucleotide sequence ID" value="NZ_CP014699.1"/>
</dbReference>
<evidence type="ECO:0000256" key="2">
    <source>
        <dbReference type="ARBA" id="ARBA00009749"/>
    </source>
</evidence>
<feature type="domain" description="CBS" evidence="10">
    <location>
        <begin position="127"/>
        <end position="188"/>
    </location>
</feature>
<dbReference type="AlphaFoldDB" id="A0A172Q750"/>
<reference evidence="12" key="2">
    <citation type="submission" date="2016-03" db="EMBL/GenBank/DDBJ databases">
        <title>Streptococcus antelopensis sp. nov., isolated from the feces of the Tibetan antelope (Pantholops hodgsonii) in Hoh Xil National Nature Reserve, Qinghai, China.</title>
        <authorList>
            <person name="Bai X."/>
        </authorList>
    </citation>
    <scope>NUCLEOTIDE SEQUENCE [LARGE SCALE GENOMIC DNA]</scope>
    <source>
        <strain evidence="12">TA 26</strain>
    </source>
</reference>
<dbReference type="SMART" id="SM00924">
    <property type="entry name" value="MgtE_N"/>
    <property type="match status" value="1"/>
</dbReference>
<evidence type="ECO:0000313" key="12">
    <source>
        <dbReference type="Proteomes" id="UP000077317"/>
    </source>
</evidence>
<comment type="subunit">
    <text evidence="9">Homodimer.</text>
</comment>
<dbReference type="PANTHER" id="PTHR43773">
    <property type="entry name" value="MAGNESIUM TRANSPORTER MGTE"/>
    <property type="match status" value="1"/>
</dbReference>
<evidence type="ECO:0000256" key="4">
    <source>
        <dbReference type="ARBA" id="ARBA00022692"/>
    </source>
</evidence>
<dbReference type="EMBL" id="CP014699">
    <property type="protein sequence ID" value="AND79323.1"/>
    <property type="molecule type" value="Genomic_DNA"/>
</dbReference>
<comment type="caution">
    <text evidence="9">Lacks conserved residue(s) required for the propagation of feature annotation.</text>
</comment>
<dbReference type="Gene3D" id="1.10.357.20">
    <property type="entry name" value="SLC41 divalent cation transporters, integral membrane domain"/>
    <property type="match status" value="1"/>
</dbReference>
<keyword evidence="6 9" id="KW-1133">Transmembrane helix</keyword>
<gene>
    <name evidence="11" type="ORF">A0O21_04410</name>
</gene>
<dbReference type="InterPro" id="IPR036739">
    <property type="entry name" value="SLC41_membr_dom_sf"/>
</dbReference>
<feature type="domain" description="CBS" evidence="10">
    <location>
        <begin position="189"/>
        <end position="246"/>
    </location>
</feature>
<dbReference type="NCBIfam" id="TIGR00400">
    <property type="entry name" value="mgtE"/>
    <property type="match status" value="1"/>
</dbReference>
<dbReference type="OrthoDB" id="9790355at2"/>
<keyword evidence="4 9" id="KW-0812">Transmembrane</keyword>
<dbReference type="Pfam" id="PF03448">
    <property type="entry name" value="MgtE_N"/>
    <property type="match status" value="1"/>
</dbReference>
<dbReference type="Gene3D" id="1.25.60.10">
    <property type="entry name" value="MgtE N-terminal domain-like"/>
    <property type="match status" value="1"/>
</dbReference>
<evidence type="ECO:0000256" key="7">
    <source>
        <dbReference type="ARBA" id="ARBA00023136"/>
    </source>
</evidence>
<evidence type="ECO:0000256" key="8">
    <source>
        <dbReference type="PROSITE-ProRule" id="PRU00703"/>
    </source>
</evidence>
<feature type="transmembrane region" description="Helical" evidence="9">
    <location>
        <begin position="410"/>
        <end position="430"/>
    </location>
</feature>
<dbReference type="InterPro" id="IPR006669">
    <property type="entry name" value="MgtE_transporter"/>
</dbReference>
<dbReference type="Pfam" id="PF00571">
    <property type="entry name" value="CBS"/>
    <property type="match status" value="2"/>
</dbReference>
<proteinExistence type="inferred from homology"/>
<evidence type="ECO:0000256" key="5">
    <source>
        <dbReference type="ARBA" id="ARBA00022842"/>
    </source>
</evidence>
<dbReference type="Gene3D" id="3.10.580.10">
    <property type="entry name" value="CBS-domain"/>
    <property type="match status" value="1"/>
</dbReference>
<dbReference type="SMART" id="SM00116">
    <property type="entry name" value="CBS"/>
    <property type="match status" value="2"/>
</dbReference>
<protein>
    <recommendedName>
        <fullName evidence="9">Magnesium transporter MgtE</fullName>
    </recommendedName>
</protein>
<dbReference type="InterPro" id="IPR038076">
    <property type="entry name" value="MgtE_N_sf"/>
</dbReference>
<evidence type="ECO:0000259" key="10">
    <source>
        <dbReference type="PROSITE" id="PS51371"/>
    </source>
</evidence>
<keyword evidence="5 9" id="KW-0460">Magnesium</keyword>
<dbReference type="InterPro" id="IPR006668">
    <property type="entry name" value="Mg_transptr_MgtE_intracell_dom"/>
</dbReference>
<keyword evidence="7 9" id="KW-0472">Membrane</keyword>
<evidence type="ECO:0000256" key="9">
    <source>
        <dbReference type="RuleBase" id="RU362011"/>
    </source>
</evidence>
<comment type="subcellular location">
    <subcellularLocation>
        <location evidence="9">Cell membrane</location>
        <topology evidence="9">Multi-pass membrane protein</topology>
    </subcellularLocation>
    <subcellularLocation>
        <location evidence="1">Membrane</location>
        <topology evidence="1">Multi-pass membrane protein</topology>
    </subcellularLocation>
</comment>
<dbReference type="PANTHER" id="PTHR43773:SF1">
    <property type="entry name" value="MAGNESIUM TRANSPORTER MGTE"/>
    <property type="match status" value="1"/>
</dbReference>
<keyword evidence="9" id="KW-1003">Cell membrane</keyword>
<name>A0A172Q750_9STRE</name>
<dbReference type="SUPFAM" id="SSF54631">
    <property type="entry name" value="CBS-domain pair"/>
    <property type="match status" value="1"/>
</dbReference>
<sequence>MPLSISKAEMEEMQAFVKHSHRVDLSAYMLELEPEKRALMLRFFSKEQLAELFAELPAEDKINLIESLAQVDLPDILAELDSDELVDSLQELPSNLVTKLLLHIPENRRQVINRLLNYPEGSVGSLMSADYIAVRKRAKVSEVLEKLKTSTAGHEHLNTIFVIDDERRLNGYLYLADLLRLDTEDLSSIIHWRPLTITTGADQEEAAKLFHKYSLLVLPVCDSEQRLVGIITADDIFEVISEEIYEDYALMQGMAPSESSYLETSVITLAKKRIVWLLFLMLSATVTGGIIDHYEAVLSTAVALTAFIPMLMDSGGNSGSQSSTLIIQSLALDELDFSDSVHVVWKEFRVGFLVGTVLALVNILRMLLFTDTDFLVMLTVSVTLLLTIILAKLVGGFLPLLAKKLKQDPAVMAGPLVTTIVDACALLIYFKVAQILIGL</sequence>
<keyword evidence="12" id="KW-1185">Reference proteome</keyword>
<reference evidence="11 12" key="1">
    <citation type="journal article" date="2016" name="Int. J. Syst. Evol. Microbiol.">
        <title>Streptococcuspantholopis sp. nov., isolated from faeces of the Tibetan antelope (Pantholops hodgsonii).</title>
        <authorList>
            <person name="Bai X."/>
            <person name="Xiong Y."/>
            <person name="Lu S."/>
            <person name="Jin D."/>
            <person name="Lai X."/>
            <person name="Yang J."/>
            <person name="Niu L."/>
            <person name="Hu S."/>
            <person name="Meng X."/>
            <person name="Pu J."/>
            <person name="Ye C."/>
            <person name="Xu J."/>
        </authorList>
    </citation>
    <scope>NUCLEOTIDE SEQUENCE [LARGE SCALE GENOMIC DNA]</scope>
    <source>
        <strain evidence="11 12">TA 26</strain>
    </source>
</reference>
<dbReference type="PROSITE" id="PS51371">
    <property type="entry name" value="CBS"/>
    <property type="match status" value="2"/>
</dbReference>
<evidence type="ECO:0000256" key="6">
    <source>
        <dbReference type="ARBA" id="ARBA00022989"/>
    </source>
</evidence>
<feature type="transmembrane region" description="Helical" evidence="9">
    <location>
        <begin position="274"/>
        <end position="291"/>
    </location>
</feature>
<dbReference type="SUPFAM" id="SSF161093">
    <property type="entry name" value="MgtE membrane domain-like"/>
    <property type="match status" value="1"/>
</dbReference>
<dbReference type="InterPro" id="IPR006667">
    <property type="entry name" value="SLC41_membr_dom"/>
</dbReference>
<dbReference type="Proteomes" id="UP000077317">
    <property type="component" value="Chromosome"/>
</dbReference>
<evidence type="ECO:0000313" key="11">
    <source>
        <dbReference type="EMBL" id="AND79323.1"/>
    </source>
</evidence>
<organism evidence="11 12">
    <name type="scientific">Streptococcus pantholopis</name>
    <dbReference type="NCBI Taxonomy" id="1811193"/>
    <lineage>
        <taxon>Bacteria</taxon>
        <taxon>Bacillati</taxon>
        <taxon>Bacillota</taxon>
        <taxon>Bacilli</taxon>
        <taxon>Lactobacillales</taxon>
        <taxon>Streptococcaceae</taxon>
        <taxon>Streptococcus</taxon>
    </lineage>
</organism>
<comment type="similarity">
    <text evidence="2 9">Belongs to the SLC41A transporter family.</text>
</comment>
<dbReference type="InterPro" id="IPR000644">
    <property type="entry name" value="CBS_dom"/>
</dbReference>